<evidence type="ECO:0000256" key="9">
    <source>
        <dbReference type="ARBA" id="ARBA00022692"/>
    </source>
</evidence>
<accession>A0A2K1ZND5</accession>
<keyword evidence="13" id="KW-0472">Membrane</keyword>
<proteinExistence type="predicted"/>
<keyword evidence="12" id="KW-0626">Porin</keyword>
<evidence type="ECO:0000256" key="7">
    <source>
        <dbReference type="ARBA" id="ARBA00022528"/>
    </source>
</evidence>
<dbReference type="AlphaFoldDB" id="A0A2K1ZND5"/>
<gene>
    <name evidence="14" type="ORF">POPTR_007G028100</name>
</gene>
<comment type="subunit">
    <text evidence="4">Homooligomers form large rather nonselective pores in plastidial outer membranes.</text>
</comment>
<name>A0A2K1ZND5_POPTR</name>
<keyword evidence="9" id="KW-0812">Transmembrane</keyword>
<keyword evidence="15" id="KW-1185">Reference proteome</keyword>
<evidence type="ECO:0000256" key="2">
    <source>
        <dbReference type="ARBA" id="ARBA00004396"/>
    </source>
</evidence>
<dbReference type="PANTHER" id="PTHR35284:SF1">
    <property type="entry name" value="OUTER ENVELOPE PORE PROTEIN 24A, CHLOROPLASTIC-RELATED"/>
    <property type="match status" value="1"/>
</dbReference>
<evidence type="ECO:0000256" key="4">
    <source>
        <dbReference type="ARBA" id="ARBA00011593"/>
    </source>
</evidence>
<dbReference type="GO" id="GO:0022843">
    <property type="term" value="F:voltage-gated monoatomic cation channel activity"/>
    <property type="evidence" value="ECO:0007669"/>
    <property type="project" value="InterPro"/>
</dbReference>
<evidence type="ECO:0000313" key="15">
    <source>
        <dbReference type="Proteomes" id="UP000006729"/>
    </source>
</evidence>
<dbReference type="GO" id="GO:0015288">
    <property type="term" value="F:porin activity"/>
    <property type="evidence" value="ECO:0007669"/>
    <property type="project" value="UniProtKB-KW"/>
</dbReference>
<dbReference type="GO" id="GO:0046930">
    <property type="term" value="C:pore complex"/>
    <property type="evidence" value="ECO:0007669"/>
    <property type="project" value="UniProtKB-KW"/>
</dbReference>
<dbReference type="InParanoid" id="A0A2K1ZND5"/>
<keyword evidence="5" id="KW-0813">Transport</keyword>
<evidence type="ECO:0000256" key="8">
    <source>
        <dbReference type="ARBA" id="ARBA00022640"/>
    </source>
</evidence>
<evidence type="ECO:0000256" key="6">
    <source>
        <dbReference type="ARBA" id="ARBA00022452"/>
    </source>
</evidence>
<organism evidence="14 15">
    <name type="scientific">Populus trichocarpa</name>
    <name type="common">Western balsam poplar</name>
    <name type="synonym">Populus balsamifera subsp. trichocarpa</name>
    <dbReference type="NCBI Taxonomy" id="3694"/>
    <lineage>
        <taxon>Eukaryota</taxon>
        <taxon>Viridiplantae</taxon>
        <taxon>Streptophyta</taxon>
        <taxon>Embryophyta</taxon>
        <taxon>Tracheophyta</taxon>
        <taxon>Spermatophyta</taxon>
        <taxon>Magnoliopsida</taxon>
        <taxon>eudicotyledons</taxon>
        <taxon>Gunneridae</taxon>
        <taxon>Pentapetalae</taxon>
        <taxon>rosids</taxon>
        <taxon>fabids</taxon>
        <taxon>Malpighiales</taxon>
        <taxon>Salicaceae</taxon>
        <taxon>Saliceae</taxon>
        <taxon>Populus</taxon>
    </lineage>
</organism>
<keyword evidence="10" id="KW-1002">Plastid outer membrane</keyword>
<dbReference type="PANTHER" id="PTHR35284">
    <property type="entry name" value="OUTER ENVELOPE PORE PROTEIN 24A, CHLOROPLASTIC-RELATED"/>
    <property type="match status" value="1"/>
</dbReference>
<evidence type="ECO:0000313" key="14">
    <source>
        <dbReference type="EMBL" id="PNT26785.1"/>
    </source>
</evidence>
<dbReference type="Proteomes" id="UP000006729">
    <property type="component" value="Chromosome 7"/>
</dbReference>
<evidence type="ECO:0000256" key="12">
    <source>
        <dbReference type="ARBA" id="ARBA00023114"/>
    </source>
</evidence>
<dbReference type="GO" id="GO:0009707">
    <property type="term" value="C:chloroplast outer membrane"/>
    <property type="evidence" value="ECO:0007669"/>
    <property type="project" value="UniProtKB-SubCell"/>
</dbReference>
<dbReference type="GO" id="GO:0034426">
    <property type="term" value="C:etioplast membrane"/>
    <property type="evidence" value="ECO:0007669"/>
    <property type="project" value="UniProtKB-SubCell"/>
</dbReference>
<keyword evidence="8" id="KW-0934">Plastid</keyword>
<dbReference type="GO" id="GO:0034765">
    <property type="term" value="P:regulation of monoatomic ion transmembrane transport"/>
    <property type="evidence" value="ECO:0007669"/>
    <property type="project" value="InterPro"/>
</dbReference>
<comment type="function">
    <text evidence="1">High-conductance voltage-dependent solute channel with a slight selectivity for cations transporting triosephosphates, dicarboxylic acids, ATP, inorganic phosphate (Pi), sugars, and positively or negatively charged amino acids.</text>
</comment>
<reference evidence="14 15" key="1">
    <citation type="journal article" date="2006" name="Science">
        <title>The genome of black cottonwood, Populus trichocarpa (Torr. &amp; Gray).</title>
        <authorList>
            <person name="Tuskan G.A."/>
            <person name="Difazio S."/>
            <person name="Jansson S."/>
            <person name="Bohlmann J."/>
            <person name="Grigoriev I."/>
            <person name="Hellsten U."/>
            <person name="Putnam N."/>
            <person name="Ralph S."/>
            <person name="Rombauts S."/>
            <person name="Salamov A."/>
            <person name="Schein J."/>
            <person name="Sterck L."/>
            <person name="Aerts A."/>
            <person name="Bhalerao R.R."/>
            <person name="Bhalerao R.P."/>
            <person name="Blaudez D."/>
            <person name="Boerjan W."/>
            <person name="Brun A."/>
            <person name="Brunner A."/>
            <person name="Busov V."/>
            <person name="Campbell M."/>
            <person name="Carlson J."/>
            <person name="Chalot M."/>
            <person name="Chapman J."/>
            <person name="Chen G.L."/>
            <person name="Cooper D."/>
            <person name="Coutinho P.M."/>
            <person name="Couturier J."/>
            <person name="Covert S."/>
            <person name="Cronk Q."/>
            <person name="Cunningham R."/>
            <person name="Davis J."/>
            <person name="Degroeve S."/>
            <person name="Dejardin A."/>
            <person name="Depamphilis C."/>
            <person name="Detter J."/>
            <person name="Dirks B."/>
            <person name="Dubchak I."/>
            <person name="Duplessis S."/>
            <person name="Ehlting J."/>
            <person name="Ellis B."/>
            <person name="Gendler K."/>
            <person name="Goodstein D."/>
            <person name="Gribskov M."/>
            <person name="Grimwood J."/>
            <person name="Groover A."/>
            <person name="Gunter L."/>
            <person name="Hamberger B."/>
            <person name="Heinze B."/>
            <person name="Helariutta Y."/>
            <person name="Henrissat B."/>
            <person name="Holligan D."/>
            <person name="Holt R."/>
            <person name="Huang W."/>
            <person name="Islam-Faridi N."/>
            <person name="Jones S."/>
            <person name="Jones-Rhoades M."/>
            <person name="Jorgensen R."/>
            <person name="Joshi C."/>
            <person name="Kangasjarvi J."/>
            <person name="Karlsson J."/>
            <person name="Kelleher C."/>
            <person name="Kirkpatrick R."/>
            <person name="Kirst M."/>
            <person name="Kohler A."/>
            <person name="Kalluri U."/>
            <person name="Larimer F."/>
            <person name="Leebens-Mack J."/>
            <person name="Leple J.C."/>
            <person name="Locascio P."/>
            <person name="Lou Y."/>
            <person name="Lucas S."/>
            <person name="Martin F."/>
            <person name="Montanini B."/>
            <person name="Napoli C."/>
            <person name="Nelson D.R."/>
            <person name="Nelson C."/>
            <person name="Nieminen K."/>
            <person name="Nilsson O."/>
            <person name="Pereda V."/>
            <person name="Peter G."/>
            <person name="Philippe R."/>
            <person name="Pilate G."/>
            <person name="Poliakov A."/>
            <person name="Razumovskaya J."/>
            <person name="Richardson P."/>
            <person name="Rinaldi C."/>
            <person name="Ritland K."/>
            <person name="Rouze P."/>
            <person name="Ryaboy D."/>
            <person name="Schmutz J."/>
            <person name="Schrader J."/>
            <person name="Segerman B."/>
            <person name="Shin H."/>
            <person name="Siddiqui A."/>
            <person name="Sterky F."/>
            <person name="Terry A."/>
            <person name="Tsai C.J."/>
            <person name="Uberbacher E."/>
            <person name="Unneberg P."/>
            <person name="Vahala J."/>
            <person name="Wall K."/>
            <person name="Wessler S."/>
            <person name="Yang G."/>
            <person name="Yin T."/>
            <person name="Douglas C."/>
            <person name="Marra M."/>
            <person name="Sandberg G."/>
            <person name="Van de Peer Y."/>
            <person name="Rokhsar D."/>
        </authorList>
    </citation>
    <scope>NUCLEOTIDE SEQUENCE [LARGE SCALE GENOMIC DNA]</scope>
    <source>
        <strain evidence="15">cv. Nisqually</strain>
    </source>
</reference>
<comment type="subcellular location">
    <subcellularLocation>
        <location evidence="2">Plastid</location>
        <location evidence="2">Chloroplast outer membrane</location>
        <topology evidence="2">Multi-pass membrane protein</topology>
    </subcellularLocation>
    <subcellularLocation>
        <location evidence="3">Plastid</location>
        <location evidence="3">Etioplast membrane</location>
        <topology evidence="3">Multi-pass membrane protein</topology>
    </subcellularLocation>
</comment>
<protein>
    <submittedName>
        <fullName evidence="14">Uncharacterized protein</fullName>
    </submittedName>
</protein>
<evidence type="ECO:0000256" key="5">
    <source>
        <dbReference type="ARBA" id="ARBA00022448"/>
    </source>
</evidence>
<keyword evidence="6" id="KW-1134">Transmembrane beta strand</keyword>
<keyword evidence="7" id="KW-0150">Chloroplast</keyword>
<dbReference type="InterPro" id="IPR034626">
    <property type="entry name" value="OEP24"/>
</dbReference>
<evidence type="ECO:0000256" key="3">
    <source>
        <dbReference type="ARBA" id="ARBA00004441"/>
    </source>
</evidence>
<evidence type="ECO:0000256" key="11">
    <source>
        <dbReference type="ARBA" id="ARBA00023065"/>
    </source>
</evidence>
<keyword evidence="11" id="KW-0406">Ion transport</keyword>
<dbReference type="STRING" id="3694.A0A2K1ZND5"/>
<evidence type="ECO:0000256" key="1">
    <source>
        <dbReference type="ARBA" id="ARBA00002327"/>
    </source>
</evidence>
<dbReference type="EMBL" id="CM009296">
    <property type="protein sequence ID" value="PNT26785.1"/>
    <property type="molecule type" value="Genomic_DNA"/>
</dbReference>
<evidence type="ECO:0000256" key="10">
    <source>
        <dbReference type="ARBA" id="ARBA00022805"/>
    </source>
</evidence>
<sequence>MLDGTLVLNPANKLSAYHGFDYGKCNLKYCFAHQGGTTTEPGYEFGMTSWNIAASQRFCDDNVLRVSYEKWRTELGLEWSRDSKSIQD</sequence>
<evidence type="ECO:0000256" key="13">
    <source>
        <dbReference type="ARBA" id="ARBA00023136"/>
    </source>
</evidence>